<reference evidence="7" key="1">
    <citation type="journal article" date="2016" name="Nat. Genet.">
        <title>A high-quality carrot genome assembly provides new insights into carotenoid accumulation and asterid genome evolution.</title>
        <authorList>
            <person name="Iorizzo M."/>
            <person name="Ellison S."/>
            <person name="Senalik D."/>
            <person name="Zeng P."/>
            <person name="Satapoomin P."/>
            <person name="Huang J."/>
            <person name="Bowman M."/>
            <person name="Iovene M."/>
            <person name="Sanseverino W."/>
            <person name="Cavagnaro P."/>
            <person name="Yildiz M."/>
            <person name="Macko-Podgorni A."/>
            <person name="Moranska E."/>
            <person name="Grzebelus E."/>
            <person name="Grzebelus D."/>
            <person name="Ashrafi H."/>
            <person name="Zheng Z."/>
            <person name="Cheng S."/>
            <person name="Spooner D."/>
            <person name="Van Deynze A."/>
            <person name="Simon P."/>
        </authorList>
    </citation>
    <scope>NUCLEOTIDE SEQUENCE</scope>
    <source>
        <tissue evidence="7">Leaf</tissue>
    </source>
</reference>
<dbReference type="PROSITE" id="PS51015">
    <property type="entry name" value="YDG"/>
    <property type="match status" value="1"/>
</dbReference>
<dbReference type="SMART" id="SM00466">
    <property type="entry name" value="SRA"/>
    <property type="match status" value="1"/>
</dbReference>
<feature type="domain" description="Pre-SET" evidence="5">
    <location>
        <begin position="135"/>
        <end position="195"/>
    </location>
</feature>
<proteinExistence type="predicted"/>
<name>A0AAF0WW68_DAUCS</name>
<evidence type="ECO:0000259" key="6">
    <source>
        <dbReference type="PROSITE" id="PS51015"/>
    </source>
</evidence>
<sequence>MQLKDHKKWLNVDKCFGALPGIEIGDQFQSRAELVIVGLHSKFLAGIDYKNMGGKICASSIVTSGHHGDKNHSSDVLIYVGEGGKPNRVLNDISNGEENMPVRVVNAIDCQKPPPFKYTTKMAYHSQQCVVSKSGGCDCLDGCSKETLCSCIVMSNGKVSIDNSVSIVKKDPIVYECGPCCKCPPGCKNRTSQHGVKLQLEYVGDLLKYKEEEGRIDFDESAVDAGNSNDAKTVMFGNVARFIKHSCSPNLYAKCVLFDHEDMRRPHVMLFAARNIPPRKELTFDYKLPTTAPQQSLSVS</sequence>
<dbReference type="PROSITE" id="PS50867">
    <property type="entry name" value="PRE_SET"/>
    <property type="match status" value="1"/>
</dbReference>
<evidence type="ECO:0000256" key="2">
    <source>
        <dbReference type="ARBA" id="ARBA00022454"/>
    </source>
</evidence>
<keyword evidence="8" id="KW-1185">Reference proteome</keyword>
<dbReference type="Pfam" id="PF02182">
    <property type="entry name" value="SAD_SRA"/>
    <property type="match status" value="1"/>
</dbReference>
<feature type="domain" description="YDG" evidence="6">
    <location>
        <begin position="17"/>
        <end position="169"/>
    </location>
</feature>
<dbReference type="GO" id="GO:0008270">
    <property type="term" value="F:zinc ion binding"/>
    <property type="evidence" value="ECO:0007669"/>
    <property type="project" value="InterPro"/>
</dbReference>
<dbReference type="GO" id="GO:0003690">
    <property type="term" value="F:double-stranded DNA binding"/>
    <property type="evidence" value="ECO:0007669"/>
    <property type="project" value="TreeGrafter"/>
</dbReference>
<evidence type="ECO:0000259" key="5">
    <source>
        <dbReference type="PROSITE" id="PS50867"/>
    </source>
</evidence>
<protein>
    <recommendedName>
        <fullName evidence="9">SET domain-containing protein</fullName>
    </recommendedName>
</protein>
<dbReference type="InterPro" id="IPR001214">
    <property type="entry name" value="SET_dom"/>
</dbReference>
<dbReference type="SMART" id="SM00468">
    <property type="entry name" value="PreSET"/>
    <property type="match status" value="1"/>
</dbReference>
<evidence type="ECO:0000313" key="7">
    <source>
        <dbReference type="EMBL" id="WOG96927.1"/>
    </source>
</evidence>
<dbReference type="EMBL" id="CP093346">
    <property type="protein sequence ID" value="WOG96927.1"/>
    <property type="molecule type" value="Genomic_DNA"/>
</dbReference>
<dbReference type="GO" id="GO:0005694">
    <property type="term" value="C:chromosome"/>
    <property type="evidence" value="ECO:0007669"/>
    <property type="project" value="UniProtKB-SubCell"/>
</dbReference>
<dbReference type="PANTHER" id="PTHR45660:SF46">
    <property type="entry name" value="HISTONE-LYSINE N-METHYLTRANSFERASE, H3 LYSINE-9 SPECIFIC SUVH6"/>
    <property type="match status" value="1"/>
</dbReference>
<dbReference type="SMART" id="SM00317">
    <property type="entry name" value="SET"/>
    <property type="match status" value="1"/>
</dbReference>
<accession>A0AAF0WW68</accession>
<dbReference type="GO" id="GO:0042054">
    <property type="term" value="F:histone methyltransferase activity"/>
    <property type="evidence" value="ECO:0007669"/>
    <property type="project" value="InterPro"/>
</dbReference>
<evidence type="ECO:0008006" key="9">
    <source>
        <dbReference type="Google" id="ProtNLM"/>
    </source>
</evidence>
<dbReference type="SUPFAM" id="SSF88697">
    <property type="entry name" value="PUA domain-like"/>
    <property type="match status" value="1"/>
</dbReference>
<dbReference type="Pfam" id="PF00856">
    <property type="entry name" value="SET"/>
    <property type="match status" value="1"/>
</dbReference>
<gene>
    <name evidence="7" type="ORF">DCAR_0416266</name>
</gene>
<keyword evidence="2" id="KW-0158">Chromosome</keyword>
<dbReference type="Proteomes" id="UP000077755">
    <property type="component" value="Chromosome 4"/>
</dbReference>
<dbReference type="Pfam" id="PF05033">
    <property type="entry name" value="Pre-SET"/>
    <property type="match status" value="1"/>
</dbReference>
<comment type="subcellular location">
    <subcellularLocation>
        <location evidence="1">Chromosome</location>
    </subcellularLocation>
    <subcellularLocation>
        <location evidence="3">Nucleus</location>
    </subcellularLocation>
</comment>
<dbReference type="InterPro" id="IPR003105">
    <property type="entry name" value="SRA_YDG"/>
</dbReference>
<dbReference type="InterPro" id="IPR051357">
    <property type="entry name" value="H3K9_HMTase_SUVAR3-9"/>
</dbReference>
<evidence type="ECO:0000313" key="8">
    <source>
        <dbReference type="Proteomes" id="UP000077755"/>
    </source>
</evidence>
<evidence type="ECO:0000256" key="3">
    <source>
        <dbReference type="PROSITE-ProRule" id="PRU00358"/>
    </source>
</evidence>
<feature type="domain" description="SET" evidence="4">
    <location>
        <begin position="73"/>
        <end position="287"/>
    </location>
</feature>
<dbReference type="PANTHER" id="PTHR45660">
    <property type="entry name" value="HISTONE-LYSINE N-METHYLTRANSFERASE SETMAR"/>
    <property type="match status" value="1"/>
</dbReference>
<dbReference type="InterPro" id="IPR007728">
    <property type="entry name" value="Pre-SET_dom"/>
</dbReference>
<evidence type="ECO:0000256" key="1">
    <source>
        <dbReference type="ARBA" id="ARBA00004286"/>
    </source>
</evidence>
<keyword evidence="3" id="KW-0539">Nucleus</keyword>
<organism evidence="7 8">
    <name type="scientific">Daucus carota subsp. sativus</name>
    <name type="common">Carrot</name>
    <dbReference type="NCBI Taxonomy" id="79200"/>
    <lineage>
        <taxon>Eukaryota</taxon>
        <taxon>Viridiplantae</taxon>
        <taxon>Streptophyta</taxon>
        <taxon>Embryophyta</taxon>
        <taxon>Tracheophyta</taxon>
        <taxon>Spermatophyta</taxon>
        <taxon>Magnoliopsida</taxon>
        <taxon>eudicotyledons</taxon>
        <taxon>Gunneridae</taxon>
        <taxon>Pentapetalae</taxon>
        <taxon>asterids</taxon>
        <taxon>campanulids</taxon>
        <taxon>Apiales</taxon>
        <taxon>Apiaceae</taxon>
        <taxon>Apioideae</taxon>
        <taxon>Scandiceae</taxon>
        <taxon>Daucinae</taxon>
        <taxon>Daucus</taxon>
        <taxon>Daucus sect. Daucus</taxon>
    </lineage>
</organism>
<dbReference type="AlphaFoldDB" id="A0AAF0WW68"/>
<dbReference type="GO" id="GO:0005634">
    <property type="term" value="C:nucleus"/>
    <property type="evidence" value="ECO:0007669"/>
    <property type="project" value="UniProtKB-SubCell"/>
</dbReference>
<evidence type="ECO:0000259" key="4">
    <source>
        <dbReference type="PROSITE" id="PS50280"/>
    </source>
</evidence>
<dbReference type="PROSITE" id="PS50280">
    <property type="entry name" value="SET"/>
    <property type="match status" value="1"/>
</dbReference>
<dbReference type="InterPro" id="IPR015947">
    <property type="entry name" value="PUA-like_sf"/>
</dbReference>
<reference evidence="7" key="2">
    <citation type="submission" date="2022-03" db="EMBL/GenBank/DDBJ databases">
        <title>Draft title - Genomic analysis of global carrot germplasm unveils the trajectory of domestication and the origin of high carotenoid orange carrot.</title>
        <authorList>
            <person name="Iorizzo M."/>
            <person name="Ellison S."/>
            <person name="Senalik D."/>
            <person name="Macko-Podgorni A."/>
            <person name="Grzebelus D."/>
            <person name="Bostan H."/>
            <person name="Rolling W."/>
            <person name="Curaba J."/>
            <person name="Simon P."/>
        </authorList>
    </citation>
    <scope>NUCLEOTIDE SEQUENCE</scope>
    <source>
        <tissue evidence="7">Leaf</tissue>
    </source>
</reference>
<dbReference type="SUPFAM" id="SSF82199">
    <property type="entry name" value="SET domain"/>
    <property type="match status" value="1"/>
</dbReference>
<dbReference type="InterPro" id="IPR046341">
    <property type="entry name" value="SET_dom_sf"/>
</dbReference>
<dbReference type="Gene3D" id="2.170.270.10">
    <property type="entry name" value="SET domain"/>
    <property type="match status" value="2"/>
</dbReference>